<reference evidence="1 2" key="1">
    <citation type="submission" date="2015-03" db="EMBL/GenBank/DDBJ databases">
        <title>Whole genome Sequence of Mycobacteriophages.</title>
        <authorList>
            <person name="Bajpai U."/>
        </authorList>
    </citation>
    <scope>NUCLEOTIDE SEQUENCE [LARGE SCALE GENOMIC DNA]</scope>
</reference>
<evidence type="ECO:0000313" key="2">
    <source>
        <dbReference type="Proteomes" id="UP000229270"/>
    </source>
</evidence>
<accession>A0A161BY11</accession>
<dbReference type="EMBL" id="KR029087">
    <property type="protein sequence ID" value="AKF12489.1"/>
    <property type="molecule type" value="Genomic_DNA"/>
</dbReference>
<evidence type="ECO:0000313" key="1">
    <source>
        <dbReference type="EMBL" id="AKF12489.1"/>
    </source>
</evidence>
<name>A0A161BY11_9CAUD</name>
<dbReference type="Proteomes" id="UP000229270">
    <property type="component" value="Segment"/>
</dbReference>
<sequence>MRDLDTLVTHTVTAHTRCLDLGLTINLRSTPPTNIDINVRQLRYRYRNTGHCFYQGQRKQY</sequence>
<protein>
    <submittedName>
        <fullName evidence="1">Uncharacterized protein</fullName>
    </submittedName>
</protein>
<organism evidence="1 2">
    <name type="scientific">Mycobacterium phage PDRPxv</name>
    <dbReference type="NCBI Taxonomy" id="1640883"/>
    <lineage>
        <taxon>Viruses</taxon>
        <taxon>Duplodnaviria</taxon>
        <taxon>Heunggongvirae</taxon>
        <taxon>Uroviricota</taxon>
        <taxon>Caudoviricetes</taxon>
        <taxon>Bclasvirinae</taxon>
        <taxon>Pegunavirus</taxon>
        <taxon>Pegunavirus oline</taxon>
    </lineage>
</organism>
<gene>
    <name evidence="1" type="ORF">PDRPxv_9</name>
</gene>
<proteinExistence type="predicted"/>